<name>A0A183J5S9_9BILA</name>
<dbReference type="GO" id="GO:0005737">
    <property type="term" value="C:cytoplasm"/>
    <property type="evidence" value="ECO:0007669"/>
    <property type="project" value="TreeGrafter"/>
</dbReference>
<dbReference type="Proteomes" id="UP000270296">
    <property type="component" value="Unassembled WGS sequence"/>
</dbReference>
<dbReference type="EMBL" id="UZAM01015286">
    <property type="protein sequence ID" value="VDP38154.1"/>
    <property type="molecule type" value="Genomic_DNA"/>
</dbReference>
<evidence type="ECO:0000313" key="4">
    <source>
        <dbReference type="EMBL" id="VDP38154.1"/>
    </source>
</evidence>
<accession>A0A183J5S9</accession>
<proteinExistence type="predicted"/>
<gene>
    <name evidence="4" type="ORF">SBAD_LOCUS11227</name>
</gene>
<evidence type="ECO:0000256" key="1">
    <source>
        <dbReference type="ARBA" id="ARBA00022741"/>
    </source>
</evidence>
<keyword evidence="2 3" id="KW-0342">GTP-binding</keyword>
<dbReference type="GO" id="GO:0031683">
    <property type="term" value="F:G-protein beta/gamma-subunit complex binding"/>
    <property type="evidence" value="ECO:0007669"/>
    <property type="project" value="InterPro"/>
</dbReference>
<evidence type="ECO:0000313" key="6">
    <source>
        <dbReference type="WBParaSite" id="SBAD_0001161101-mRNA-1"/>
    </source>
</evidence>
<dbReference type="SUPFAM" id="SSF47895">
    <property type="entry name" value="Transducin (alpha subunit), insertion domain"/>
    <property type="match status" value="1"/>
</dbReference>
<protein>
    <submittedName>
        <fullName evidence="6">DUF2236 domain-containing protein</fullName>
    </submittedName>
</protein>
<dbReference type="GO" id="GO:0001664">
    <property type="term" value="F:G protein-coupled receptor binding"/>
    <property type="evidence" value="ECO:0007669"/>
    <property type="project" value="TreeGrafter"/>
</dbReference>
<reference evidence="4 5" key="2">
    <citation type="submission" date="2018-11" db="EMBL/GenBank/DDBJ databases">
        <authorList>
            <consortium name="Pathogen Informatics"/>
        </authorList>
    </citation>
    <scope>NUCLEOTIDE SEQUENCE [LARGE SCALE GENOMIC DNA]</scope>
</reference>
<reference evidence="6" key="1">
    <citation type="submission" date="2016-06" db="UniProtKB">
        <authorList>
            <consortium name="WormBaseParasite"/>
        </authorList>
    </citation>
    <scope>IDENTIFICATION</scope>
</reference>
<dbReference type="GO" id="GO:0007188">
    <property type="term" value="P:adenylate cyclase-modulating G protein-coupled receptor signaling pathway"/>
    <property type="evidence" value="ECO:0007669"/>
    <property type="project" value="TreeGrafter"/>
</dbReference>
<dbReference type="GO" id="GO:0003924">
    <property type="term" value="F:GTPase activity"/>
    <property type="evidence" value="ECO:0007669"/>
    <property type="project" value="InterPro"/>
</dbReference>
<sequence length="153" mass="17650">MALLKYSAWHRTASRNIKQARLPDVAKDSADRILHKDGFSQQDFEMIRPVVYSNTIHAILAVLRAMYQLNIEFSDSERQVRLGVWRFAVLSFGNSVPFVQKDAQIVYATVHAQRDTEPFSEDLSQAMQRLWADAGVRHCYSRNNEYQIDDSAK</sequence>
<dbReference type="OrthoDB" id="5817230at2759"/>
<organism evidence="6">
    <name type="scientific">Soboliphyme baturini</name>
    <dbReference type="NCBI Taxonomy" id="241478"/>
    <lineage>
        <taxon>Eukaryota</taxon>
        <taxon>Metazoa</taxon>
        <taxon>Ecdysozoa</taxon>
        <taxon>Nematoda</taxon>
        <taxon>Enoplea</taxon>
        <taxon>Dorylaimia</taxon>
        <taxon>Dioctophymatida</taxon>
        <taxon>Dioctophymatoidea</taxon>
        <taxon>Soboliphymatidae</taxon>
        <taxon>Soboliphyme</taxon>
    </lineage>
</organism>
<dbReference type="Gene3D" id="1.10.400.10">
    <property type="entry name" value="GI Alpha 1, domain 2-like"/>
    <property type="match status" value="1"/>
</dbReference>
<dbReference type="PROSITE" id="PS51882">
    <property type="entry name" value="G_ALPHA"/>
    <property type="match status" value="1"/>
</dbReference>
<feature type="binding site" evidence="3">
    <location>
        <begin position="150"/>
        <end position="151"/>
    </location>
    <ligand>
        <name>GTP</name>
        <dbReference type="ChEBI" id="CHEBI:37565"/>
    </ligand>
</feature>
<evidence type="ECO:0000256" key="2">
    <source>
        <dbReference type="ARBA" id="ARBA00023134"/>
    </source>
</evidence>
<dbReference type="GO" id="GO:0005525">
    <property type="term" value="F:GTP binding"/>
    <property type="evidence" value="ECO:0007669"/>
    <property type="project" value="UniProtKB-KW"/>
</dbReference>
<keyword evidence="5" id="KW-1185">Reference proteome</keyword>
<dbReference type="GO" id="GO:0005834">
    <property type="term" value="C:heterotrimeric G-protein complex"/>
    <property type="evidence" value="ECO:0007669"/>
    <property type="project" value="TreeGrafter"/>
</dbReference>
<dbReference type="InterPro" id="IPR011025">
    <property type="entry name" value="GproteinA_insert"/>
</dbReference>
<dbReference type="PANTHER" id="PTHR10218">
    <property type="entry name" value="GTP-BINDING PROTEIN ALPHA SUBUNIT"/>
    <property type="match status" value="1"/>
</dbReference>
<dbReference type="Pfam" id="PF00503">
    <property type="entry name" value="G-alpha"/>
    <property type="match status" value="1"/>
</dbReference>
<dbReference type="WBParaSite" id="SBAD_0001161101-mRNA-1">
    <property type="protein sequence ID" value="SBAD_0001161101-mRNA-1"/>
    <property type="gene ID" value="SBAD_0001161101"/>
</dbReference>
<keyword evidence="1 3" id="KW-0547">Nucleotide-binding</keyword>
<evidence type="ECO:0000256" key="3">
    <source>
        <dbReference type="PIRSR" id="PIRSR601019-1"/>
    </source>
</evidence>
<dbReference type="InterPro" id="IPR001019">
    <property type="entry name" value="Gprotein_alpha_su"/>
</dbReference>
<evidence type="ECO:0000313" key="5">
    <source>
        <dbReference type="Proteomes" id="UP000270296"/>
    </source>
</evidence>
<dbReference type="PANTHER" id="PTHR10218:SF243">
    <property type="entry name" value="GUANINE NUCLEOTIDE-BINDING PROTEIN ALPHA-7 SUBUNIT"/>
    <property type="match status" value="1"/>
</dbReference>
<dbReference type="AlphaFoldDB" id="A0A183J5S9"/>